<protein>
    <submittedName>
        <fullName evidence="2">Uncharacterized protein</fullName>
    </submittedName>
</protein>
<evidence type="ECO:0000313" key="3">
    <source>
        <dbReference type="Proteomes" id="UP000249046"/>
    </source>
</evidence>
<dbReference type="EMBL" id="QFPO01000007">
    <property type="protein sequence ID" value="PZQ14824.1"/>
    <property type="molecule type" value="Genomic_DNA"/>
</dbReference>
<proteinExistence type="predicted"/>
<dbReference type="Proteomes" id="UP000249046">
    <property type="component" value="Unassembled WGS sequence"/>
</dbReference>
<sequence length="92" mass="9915">MPHRRRPRRPGRRHRSPSPAAPRRAVPRPTPAWRTSTTRPRCTRAAAGCARSTAAAPRRSAACSRSTGTTASTPTASARSRAGPARTWPPII</sequence>
<evidence type="ECO:0000313" key="2">
    <source>
        <dbReference type="EMBL" id="PZQ14824.1"/>
    </source>
</evidence>
<evidence type="ECO:0000256" key="1">
    <source>
        <dbReference type="SAM" id="MobiDB-lite"/>
    </source>
</evidence>
<feature type="region of interest" description="Disordered" evidence="1">
    <location>
        <begin position="1"/>
        <end position="92"/>
    </location>
</feature>
<organism evidence="2 3">
    <name type="scientific">Rhodanobacter denitrificans</name>
    <dbReference type="NCBI Taxonomy" id="666685"/>
    <lineage>
        <taxon>Bacteria</taxon>
        <taxon>Pseudomonadati</taxon>
        <taxon>Pseudomonadota</taxon>
        <taxon>Gammaproteobacteria</taxon>
        <taxon>Lysobacterales</taxon>
        <taxon>Rhodanobacteraceae</taxon>
        <taxon>Rhodanobacter</taxon>
    </lineage>
</organism>
<accession>A0A2W5KGI1</accession>
<feature type="compositionally biased region" description="Low complexity" evidence="1">
    <location>
        <begin position="31"/>
        <end position="83"/>
    </location>
</feature>
<feature type="compositionally biased region" description="Basic residues" evidence="1">
    <location>
        <begin position="1"/>
        <end position="16"/>
    </location>
</feature>
<comment type="caution">
    <text evidence="2">The sequence shown here is derived from an EMBL/GenBank/DDBJ whole genome shotgun (WGS) entry which is preliminary data.</text>
</comment>
<reference evidence="2 3" key="1">
    <citation type="submission" date="2017-08" db="EMBL/GenBank/DDBJ databases">
        <title>Infants hospitalized years apart are colonized by the same room-sourced microbial strains.</title>
        <authorList>
            <person name="Brooks B."/>
            <person name="Olm M.R."/>
            <person name="Firek B.A."/>
            <person name="Baker R."/>
            <person name="Thomas B.C."/>
            <person name="Morowitz M.J."/>
            <person name="Banfield J.F."/>
        </authorList>
    </citation>
    <scope>NUCLEOTIDE SEQUENCE [LARGE SCALE GENOMIC DNA]</scope>
    <source>
        <strain evidence="2">S2_005_003_R2_42</strain>
    </source>
</reference>
<dbReference type="AlphaFoldDB" id="A0A2W5KGI1"/>
<gene>
    <name evidence="2" type="ORF">DI564_10020</name>
</gene>
<name>A0A2W5KGI1_9GAMM</name>